<feature type="domain" description="Solute-binding protein family 3/N-terminal" evidence="2">
    <location>
        <begin position="27"/>
        <end position="253"/>
    </location>
</feature>
<dbReference type="SUPFAM" id="SSF53850">
    <property type="entry name" value="Periplasmic binding protein-like II"/>
    <property type="match status" value="1"/>
</dbReference>
<name>A0A1W1HG93_9BACT</name>
<keyword evidence="1" id="KW-0732">Signal</keyword>
<reference evidence="3 4" key="1">
    <citation type="submission" date="2017-03" db="EMBL/GenBank/DDBJ databases">
        <authorList>
            <person name="Afonso C.L."/>
            <person name="Miller P.J."/>
            <person name="Scott M.A."/>
            <person name="Spackman E."/>
            <person name="Goraichik I."/>
            <person name="Dimitrov K.M."/>
            <person name="Suarez D.L."/>
            <person name="Swayne D.E."/>
        </authorList>
    </citation>
    <scope>NUCLEOTIDE SEQUENCE [LARGE SCALE GENOMIC DNA]</scope>
    <source>
        <strain evidence="3">PRJEB14757</strain>
    </source>
</reference>
<organism evidence="3 4">
    <name type="scientific">Desulfamplus magnetovallimortis</name>
    <dbReference type="NCBI Taxonomy" id="1246637"/>
    <lineage>
        <taxon>Bacteria</taxon>
        <taxon>Pseudomonadati</taxon>
        <taxon>Thermodesulfobacteriota</taxon>
        <taxon>Desulfobacteria</taxon>
        <taxon>Desulfobacterales</taxon>
        <taxon>Desulfobacteraceae</taxon>
        <taxon>Desulfamplus</taxon>
    </lineage>
</organism>
<accession>A0A1W1HG93</accession>
<dbReference type="RefSeq" id="WP_080800137.1">
    <property type="nucleotide sequence ID" value="NZ_LT828541.1"/>
</dbReference>
<sequence>MMKKIAVLCVVVSAYLQIVIHAQECHVLRVGGTSEWLPVAYINQETQKPEGISYDLAKIVGEGLNIPVIIDATLPWKRMMLYVEMGRLDMIAAIYWTQERDTLYQYTAPYFVNEARVFVVKGKEFPFEKLEDLIGRTGGIPLGGSFGEVFDIFAKANQLKLEEVTTKEQRVKKILAGRNDYFIQDYLDCILYLKQVGLRDQIVPLPHPVSTTEVYFAVSRKSPCAALVPQMNAIIEKAKQDGTLQTIIDKYIK</sequence>
<dbReference type="STRING" id="1246637.MTBBW1_310004"/>
<evidence type="ECO:0000313" key="4">
    <source>
        <dbReference type="Proteomes" id="UP000191931"/>
    </source>
</evidence>
<evidence type="ECO:0000259" key="2">
    <source>
        <dbReference type="SMART" id="SM00062"/>
    </source>
</evidence>
<evidence type="ECO:0000256" key="1">
    <source>
        <dbReference type="ARBA" id="ARBA00022729"/>
    </source>
</evidence>
<dbReference type="Pfam" id="PF00497">
    <property type="entry name" value="SBP_bac_3"/>
    <property type="match status" value="1"/>
</dbReference>
<protein>
    <recommendedName>
        <fullName evidence="2">Solute-binding protein family 3/N-terminal domain-containing protein</fullName>
    </recommendedName>
</protein>
<dbReference type="PANTHER" id="PTHR35936">
    <property type="entry name" value="MEMBRANE-BOUND LYTIC MUREIN TRANSGLYCOSYLASE F"/>
    <property type="match status" value="1"/>
</dbReference>
<dbReference type="Gene3D" id="3.40.190.10">
    <property type="entry name" value="Periplasmic binding protein-like II"/>
    <property type="match status" value="2"/>
</dbReference>
<proteinExistence type="predicted"/>
<dbReference type="AlphaFoldDB" id="A0A1W1HG93"/>
<dbReference type="SMART" id="SM00062">
    <property type="entry name" value="PBPb"/>
    <property type="match status" value="1"/>
</dbReference>
<dbReference type="Proteomes" id="UP000191931">
    <property type="component" value="Unassembled WGS sequence"/>
</dbReference>
<dbReference type="InterPro" id="IPR001638">
    <property type="entry name" value="Solute-binding_3/MltF_N"/>
</dbReference>
<dbReference type="OrthoDB" id="5464962at2"/>
<keyword evidence="4" id="KW-1185">Reference proteome</keyword>
<dbReference type="PANTHER" id="PTHR35936:SF6">
    <property type="entry name" value="AMINO ACID ABC TRANSPORTER SUBSTRATE-BINDING PAAT FAMILY PROTEIN"/>
    <property type="match status" value="1"/>
</dbReference>
<gene>
    <name evidence="3" type="ORF">MTBBW1_310004</name>
</gene>
<evidence type="ECO:0000313" key="3">
    <source>
        <dbReference type="EMBL" id="SLM31402.1"/>
    </source>
</evidence>
<dbReference type="EMBL" id="FWEV01000235">
    <property type="protein sequence ID" value="SLM31402.1"/>
    <property type="molecule type" value="Genomic_DNA"/>
</dbReference>